<keyword evidence="1" id="KW-0812">Transmembrane</keyword>
<keyword evidence="1" id="KW-0472">Membrane</keyword>
<accession>A0A922SP28</accession>
<keyword evidence="1" id="KW-1133">Transmembrane helix</keyword>
<dbReference type="Proteomes" id="UP000814243">
    <property type="component" value="Unassembled WGS sequence"/>
</dbReference>
<evidence type="ECO:0000256" key="1">
    <source>
        <dbReference type="SAM" id="Phobius"/>
    </source>
</evidence>
<dbReference type="EMBL" id="JACEFF010000086">
    <property type="protein sequence ID" value="KAH9644404.1"/>
    <property type="molecule type" value="Genomic_DNA"/>
</dbReference>
<protein>
    <submittedName>
        <fullName evidence="2">Uncharacterized protein</fullName>
    </submittedName>
</protein>
<proteinExistence type="predicted"/>
<sequence>MSFDLFNSSEAKEEQRLNSAWIFSFFLDMWIIKSLILVVSLSFCCEKFYRAISNVQNSCSIVLKLNCSDNDRRLCKNVQRLHRATFNKMTVCRFFVIDACFPLNMLALLANYVIVLLQFAFL</sequence>
<feature type="transmembrane region" description="Helical" evidence="1">
    <location>
        <begin position="95"/>
        <end position="121"/>
    </location>
</feature>
<reference evidence="2" key="1">
    <citation type="journal article" date="2021" name="G3 (Bethesda)">
        <title>Genome and transcriptome analysis of the beet armyworm Spodoptera exigua reveals targets for pest control. .</title>
        <authorList>
            <person name="Simon S."/>
            <person name="Breeschoten T."/>
            <person name="Jansen H.J."/>
            <person name="Dirks R.P."/>
            <person name="Schranz M.E."/>
            <person name="Ros V.I.D."/>
        </authorList>
    </citation>
    <scope>NUCLEOTIDE SEQUENCE</scope>
    <source>
        <strain evidence="2">TB_SE_WUR_2020</strain>
    </source>
</reference>
<evidence type="ECO:0000313" key="2">
    <source>
        <dbReference type="EMBL" id="KAH9644404.1"/>
    </source>
</evidence>
<evidence type="ECO:0000313" key="3">
    <source>
        <dbReference type="Proteomes" id="UP000814243"/>
    </source>
</evidence>
<comment type="caution">
    <text evidence="2">The sequence shown here is derived from an EMBL/GenBank/DDBJ whole genome shotgun (WGS) entry which is preliminary data.</text>
</comment>
<dbReference type="AlphaFoldDB" id="A0A922SP28"/>
<name>A0A922SP28_SPOEX</name>
<organism evidence="2 3">
    <name type="scientific">Spodoptera exigua</name>
    <name type="common">Beet armyworm</name>
    <name type="synonym">Noctua fulgens</name>
    <dbReference type="NCBI Taxonomy" id="7107"/>
    <lineage>
        <taxon>Eukaryota</taxon>
        <taxon>Metazoa</taxon>
        <taxon>Ecdysozoa</taxon>
        <taxon>Arthropoda</taxon>
        <taxon>Hexapoda</taxon>
        <taxon>Insecta</taxon>
        <taxon>Pterygota</taxon>
        <taxon>Neoptera</taxon>
        <taxon>Endopterygota</taxon>
        <taxon>Lepidoptera</taxon>
        <taxon>Glossata</taxon>
        <taxon>Ditrysia</taxon>
        <taxon>Noctuoidea</taxon>
        <taxon>Noctuidae</taxon>
        <taxon>Amphipyrinae</taxon>
        <taxon>Spodoptera</taxon>
    </lineage>
</organism>
<gene>
    <name evidence="2" type="ORF">HF086_006432</name>
</gene>
<feature type="transmembrane region" description="Helical" evidence="1">
    <location>
        <begin position="20"/>
        <end position="44"/>
    </location>
</feature>